<dbReference type="GO" id="GO:0032259">
    <property type="term" value="P:methylation"/>
    <property type="evidence" value="ECO:0007669"/>
    <property type="project" value="UniProtKB-KW"/>
</dbReference>
<dbReference type="InterPro" id="IPR029063">
    <property type="entry name" value="SAM-dependent_MTases_sf"/>
</dbReference>
<dbReference type="GO" id="GO:0008168">
    <property type="term" value="F:methyltransferase activity"/>
    <property type="evidence" value="ECO:0007669"/>
    <property type="project" value="UniProtKB-KW"/>
</dbReference>
<evidence type="ECO:0000256" key="2">
    <source>
        <dbReference type="SAM" id="MobiDB-lite"/>
    </source>
</evidence>
<protein>
    <submittedName>
        <fullName evidence="3">S-adenosyl-L-methionine-dependent methyltransferase</fullName>
    </submittedName>
</protein>
<comment type="similarity">
    <text evidence="1">Belongs to the methyltransferase superfamily. LaeA methyltransferase family.</text>
</comment>
<evidence type="ECO:0000313" key="4">
    <source>
        <dbReference type="Proteomes" id="UP001244011"/>
    </source>
</evidence>
<name>A0AAJ0C2Y1_9PEZI</name>
<gene>
    <name evidence="3" type="ORF">QBC33DRAFT_367802</name>
</gene>
<dbReference type="EMBL" id="MU839004">
    <property type="protein sequence ID" value="KAK1768970.1"/>
    <property type="molecule type" value="Genomic_DNA"/>
</dbReference>
<keyword evidence="3" id="KW-0489">Methyltransferase</keyword>
<dbReference type="PANTHER" id="PTHR43591:SF108">
    <property type="entry name" value="S-ADENOSYL-L-METHIONINE-DEPENDENT METHYLTRANSFERASE"/>
    <property type="match status" value="1"/>
</dbReference>
<sequence>MADSTTHANNKYFDKEAETYDTKHAKTLDYIMQRIRAERDFIGADWIDEDDDNDDDGKAGTTKTIRLLDYACGTGNISRALAPYTTQCVGIDLSKGMVEAYNARARNQGLSPSEMAAYQGNLCSPRDDDAPPQDLSDLAPPASFDVAAVGLGFHHFEDPDLAARRLADRLRPGGVLFIVDFLTHDGALPSGAEEAKATVAHQHGFSEGRIREVFEGAGVGAGFGIVEIGTIKAPRHDGGGGGGGGEGHEPAPKRVFLARGTKV</sequence>
<evidence type="ECO:0000313" key="3">
    <source>
        <dbReference type="EMBL" id="KAK1768970.1"/>
    </source>
</evidence>
<evidence type="ECO:0000256" key="1">
    <source>
        <dbReference type="ARBA" id="ARBA00038158"/>
    </source>
</evidence>
<dbReference type="CDD" id="cd02440">
    <property type="entry name" value="AdoMet_MTases"/>
    <property type="match status" value="1"/>
</dbReference>
<keyword evidence="3" id="KW-0808">Transferase</keyword>
<comment type="caution">
    <text evidence="3">The sequence shown here is derived from an EMBL/GenBank/DDBJ whole genome shotgun (WGS) entry which is preliminary data.</text>
</comment>
<dbReference type="RefSeq" id="XP_060285183.1">
    <property type="nucleotide sequence ID" value="XM_060423970.1"/>
</dbReference>
<dbReference type="AlphaFoldDB" id="A0AAJ0C2Y1"/>
<dbReference type="Pfam" id="PF13489">
    <property type="entry name" value="Methyltransf_23"/>
    <property type="match status" value="1"/>
</dbReference>
<feature type="region of interest" description="Disordered" evidence="2">
    <location>
        <begin position="234"/>
        <end position="263"/>
    </location>
</feature>
<dbReference type="PANTHER" id="PTHR43591">
    <property type="entry name" value="METHYLTRANSFERASE"/>
    <property type="match status" value="1"/>
</dbReference>
<proteinExistence type="inferred from homology"/>
<reference evidence="3" key="1">
    <citation type="submission" date="2023-06" db="EMBL/GenBank/DDBJ databases">
        <title>Genome-scale phylogeny and comparative genomics of the fungal order Sordariales.</title>
        <authorList>
            <consortium name="Lawrence Berkeley National Laboratory"/>
            <person name="Hensen N."/>
            <person name="Bonometti L."/>
            <person name="Westerberg I."/>
            <person name="Brannstrom I.O."/>
            <person name="Guillou S."/>
            <person name="Cros-Aarteil S."/>
            <person name="Calhoun S."/>
            <person name="Haridas S."/>
            <person name="Kuo A."/>
            <person name="Mondo S."/>
            <person name="Pangilinan J."/>
            <person name="Riley R."/>
            <person name="Labutti K."/>
            <person name="Andreopoulos B."/>
            <person name="Lipzen A."/>
            <person name="Chen C."/>
            <person name="Yanf M."/>
            <person name="Daum C."/>
            <person name="Ng V."/>
            <person name="Clum A."/>
            <person name="Steindorff A."/>
            <person name="Ohm R."/>
            <person name="Martin F."/>
            <person name="Silar P."/>
            <person name="Natvig D."/>
            <person name="Lalanne C."/>
            <person name="Gautier V."/>
            <person name="Ament-Velasquez S.L."/>
            <person name="Kruys A."/>
            <person name="Hutchinson M.I."/>
            <person name="Powell A.J."/>
            <person name="Barry K."/>
            <person name="Miller A.N."/>
            <person name="Grigoriev I.V."/>
            <person name="Debuchy R."/>
            <person name="Gladieux P."/>
            <person name="Thoren M.H."/>
            <person name="Johannesson H."/>
        </authorList>
    </citation>
    <scope>NUCLEOTIDE SEQUENCE</scope>
    <source>
        <strain evidence="3">8032-3</strain>
    </source>
</reference>
<accession>A0AAJ0C2Y1</accession>
<organism evidence="3 4">
    <name type="scientific">Phialemonium atrogriseum</name>
    <dbReference type="NCBI Taxonomy" id="1093897"/>
    <lineage>
        <taxon>Eukaryota</taxon>
        <taxon>Fungi</taxon>
        <taxon>Dikarya</taxon>
        <taxon>Ascomycota</taxon>
        <taxon>Pezizomycotina</taxon>
        <taxon>Sordariomycetes</taxon>
        <taxon>Sordariomycetidae</taxon>
        <taxon>Cephalothecales</taxon>
        <taxon>Cephalothecaceae</taxon>
        <taxon>Phialemonium</taxon>
    </lineage>
</organism>
<keyword evidence="4" id="KW-1185">Reference proteome</keyword>
<dbReference type="SUPFAM" id="SSF53335">
    <property type="entry name" value="S-adenosyl-L-methionine-dependent methyltransferases"/>
    <property type="match status" value="1"/>
</dbReference>
<dbReference type="Gene3D" id="3.40.50.150">
    <property type="entry name" value="Vaccinia Virus protein VP39"/>
    <property type="match status" value="1"/>
</dbReference>
<dbReference type="Proteomes" id="UP001244011">
    <property type="component" value="Unassembled WGS sequence"/>
</dbReference>
<dbReference type="GeneID" id="85307157"/>